<gene>
    <name evidence="2" type="ORF">DFH08DRAFT_812395</name>
</gene>
<reference evidence="2" key="1">
    <citation type="submission" date="2023-03" db="EMBL/GenBank/DDBJ databases">
        <title>Massive genome expansion in bonnet fungi (Mycena s.s.) driven by repeated elements and novel gene families across ecological guilds.</title>
        <authorList>
            <consortium name="Lawrence Berkeley National Laboratory"/>
            <person name="Harder C.B."/>
            <person name="Miyauchi S."/>
            <person name="Viragh M."/>
            <person name="Kuo A."/>
            <person name="Thoen E."/>
            <person name="Andreopoulos B."/>
            <person name="Lu D."/>
            <person name="Skrede I."/>
            <person name="Drula E."/>
            <person name="Henrissat B."/>
            <person name="Morin E."/>
            <person name="Kohler A."/>
            <person name="Barry K."/>
            <person name="LaButti K."/>
            <person name="Morin E."/>
            <person name="Salamov A."/>
            <person name="Lipzen A."/>
            <person name="Mereny Z."/>
            <person name="Hegedus B."/>
            <person name="Baldrian P."/>
            <person name="Stursova M."/>
            <person name="Weitz H."/>
            <person name="Taylor A."/>
            <person name="Grigoriev I.V."/>
            <person name="Nagy L.G."/>
            <person name="Martin F."/>
            <person name="Kauserud H."/>
        </authorList>
    </citation>
    <scope>NUCLEOTIDE SEQUENCE</scope>
    <source>
        <strain evidence="2">CBHHK002</strain>
    </source>
</reference>
<comment type="caution">
    <text evidence="2">The sequence shown here is derived from an EMBL/GenBank/DDBJ whole genome shotgun (WGS) entry which is preliminary data.</text>
</comment>
<dbReference type="Proteomes" id="UP001218218">
    <property type="component" value="Unassembled WGS sequence"/>
</dbReference>
<evidence type="ECO:0000313" key="3">
    <source>
        <dbReference type="Proteomes" id="UP001218218"/>
    </source>
</evidence>
<dbReference type="AlphaFoldDB" id="A0AAD7ENU1"/>
<accession>A0AAD7ENU1</accession>
<evidence type="ECO:0000313" key="2">
    <source>
        <dbReference type="EMBL" id="KAJ7340029.1"/>
    </source>
</evidence>
<protein>
    <submittedName>
        <fullName evidence="2">Uncharacterized protein</fullName>
    </submittedName>
</protein>
<organism evidence="2 3">
    <name type="scientific">Mycena albidolilacea</name>
    <dbReference type="NCBI Taxonomy" id="1033008"/>
    <lineage>
        <taxon>Eukaryota</taxon>
        <taxon>Fungi</taxon>
        <taxon>Dikarya</taxon>
        <taxon>Basidiomycota</taxon>
        <taxon>Agaricomycotina</taxon>
        <taxon>Agaricomycetes</taxon>
        <taxon>Agaricomycetidae</taxon>
        <taxon>Agaricales</taxon>
        <taxon>Marasmiineae</taxon>
        <taxon>Mycenaceae</taxon>
        <taxon>Mycena</taxon>
    </lineage>
</organism>
<name>A0AAD7ENU1_9AGAR</name>
<feature type="region of interest" description="Disordered" evidence="1">
    <location>
        <begin position="457"/>
        <end position="477"/>
    </location>
</feature>
<evidence type="ECO:0000256" key="1">
    <source>
        <dbReference type="SAM" id="MobiDB-lite"/>
    </source>
</evidence>
<proteinExistence type="predicted"/>
<sequence length="477" mass="50918">MCSHEELEPRKGQSGDELCGVVEVGGGFLRWGFQCTVFIVPGCGGLRGNAAAEAVTGEITGIESHSGKCSAKSADEGFVLEGLAVQAFEEGCTPSTRKLCVELFDSVDGAGGFTRCGCNGEGDALEEGVIFGAREGEVDVCGIVEIGEELEGGAGKVERGVLSAANSDLARAKEAGVREAVGRIERGVAGNNTGLKLPECCKEGIGRVMGWTGLRSSRRGKRLMPRMRRCTMGVSQTAKGRSASTWRERTADRLSGGEDCSIIVVQAVEPAEIDEAMLARVVRCDGFGESGVLFIPPIWRRFEDGCWLRKGASSNMRGKEKREAALENAFSLDDNQTEEKEKSSRHVRARKWRRRVMVGVDRMESLVVDMENNVGAPELVAPAQDGVNNSQHFLDLHVMCSMATWAPDREPIGPQESPKTFGTTGVCVDVKDAALRGDETDAVPFHCKSGPPCDVTASGLGKATAGKRSLTSNIEPT</sequence>
<dbReference type="EMBL" id="JARIHO010000027">
    <property type="protein sequence ID" value="KAJ7340029.1"/>
    <property type="molecule type" value="Genomic_DNA"/>
</dbReference>
<keyword evidence="3" id="KW-1185">Reference proteome</keyword>